<feature type="domain" description="HTH HARE-type" evidence="2">
    <location>
        <begin position="8"/>
        <end position="85"/>
    </location>
</feature>
<evidence type="ECO:0000259" key="2">
    <source>
        <dbReference type="PROSITE" id="PS51913"/>
    </source>
</evidence>
<keyword evidence="1" id="KW-0804">Transcription</keyword>
<dbReference type="RefSeq" id="WP_118485625.1">
    <property type="nucleotide sequence ID" value="NZ_QRQO01000005.1"/>
</dbReference>
<accession>A0A415UEK8</accession>
<protein>
    <submittedName>
        <fullName evidence="3">HrgA protein</fullName>
    </submittedName>
</protein>
<evidence type="ECO:0000313" key="4">
    <source>
        <dbReference type="Proteomes" id="UP000283700"/>
    </source>
</evidence>
<reference evidence="3 4" key="1">
    <citation type="submission" date="2018-08" db="EMBL/GenBank/DDBJ databases">
        <title>A genome reference for cultivated species of the human gut microbiota.</title>
        <authorList>
            <person name="Zou Y."/>
            <person name="Xue W."/>
            <person name="Luo G."/>
        </authorList>
    </citation>
    <scope>NUCLEOTIDE SEQUENCE [LARGE SCALE GENOMIC DNA]</scope>
    <source>
        <strain evidence="3 4">AF31-17AC</strain>
    </source>
</reference>
<dbReference type="PROSITE" id="PS51913">
    <property type="entry name" value="HTH_HARE"/>
    <property type="match status" value="1"/>
</dbReference>
<dbReference type="Pfam" id="PF05066">
    <property type="entry name" value="HARE-HTH"/>
    <property type="match status" value="1"/>
</dbReference>
<dbReference type="GO" id="GO:0006355">
    <property type="term" value="P:regulation of DNA-templated transcription"/>
    <property type="evidence" value="ECO:0007669"/>
    <property type="project" value="InterPro"/>
</dbReference>
<evidence type="ECO:0000256" key="1">
    <source>
        <dbReference type="ARBA" id="ARBA00023163"/>
    </source>
</evidence>
<dbReference type="InterPro" id="IPR007759">
    <property type="entry name" value="Asxl_HARE-HTH"/>
</dbReference>
<dbReference type="AlphaFoldDB" id="A0A415UEK8"/>
<proteinExistence type="predicted"/>
<sequence length="317" mass="37179">MRKKRGSYTFLDLAKSVLELENRPLTTAQIWNIGNRNGLTDKVGSLGKTPINTLQARLYIDIRDNEKTIFQQVSKRPSKFMLKNDHIDEQLLEEEISDLQEESSYNERDLHILLSSFVYANPDFHCVTKTIHHEKTSKIQKGYNQWLHPDLVGIHFPFEEYSECTMDLQKMLNNEQYEIYSFEMKKKVTLTNLREYFFQAVSNSSWANEGYLVALEYDEDESFMSELKRLNNAFGIGIIQLNAQNISQSAVLFSAKRKDFLDWDTIDRLVENSDFKEFIKEIKDDAVAKRIRGKYDLFYKDDVDAAKYARTKNIIKK</sequence>
<name>A0A415UEK8_9FIRM</name>
<dbReference type="Proteomes" id="UP000283700">
    <property type="component" value="Unassembled WGS sequence"/>
</dbReference>
<evidence type="ECO:0000313" key="3">
    <source>
        <dbReference type="EMBL" id="RHN16523.1"/>
    </source>
</evidence>
<gene>
    <name evidence="3" type="ORF">DWZ29_02920</name>
</gene>
<comment type="caution">
    <text evidence="3">The sequence shown here is derived from an EMBL/GenBank/DDBJ whole genome shotgun (WGS) entry which is preliminary data.</text>
</comment>
<dbReference type="EMBL" id="QRQO01000005">
    <property type="protein sequence ID" value="RHN16523.1"/>
    <property type="molecule type" value="Genomic_DNA"/>
</dbReference>
<organism evidence="3 4">
    <name type="scientific">Anaerobutyricum hallii</name>
    <dbReference type="NCBI Taxonomy" id="39488"/>
    <lineage>
        <taxon>Bacteria</taxon>
        <taxon>Bacillati</taxon>
        <taxon>Bacillota</taxon>
        <taxon>Clostridia</taxon>
        <taxon>Lachnospirales</taxon>
        <taxon>Lachnospiraceae</taxon>
        <taxon>Anaerobutyricum</taxon>
    </lineage>
</organism>